<evidence type="ECO:0000256" key="2">
    <source>
        <dbReference type="ARBA" id="ARBA00005988"/>
    </source>
</evidence>
<gene>
    <name evidence="11" type="ORF">NTJ_10789</name>
</gene>
<evidence type="ECO:0000256" key="1">
    <source>
        <dbReference type="ARBA" id="ARBA00001947"/>
    </source>
</evidence>
<feature type="domain" description="Peptidase M14" evidence="10">
    <location>
        <begin position="403"/>
        <end position="722"/>
    </location>
</feature>
<evidence type="ECO:0000259" key="10">
    <source>
        <dbReference type="PROSITE" id="PS52035"/>
    </source>
</evidence>
<dbReference type="SUPFAM" id="SSF53187">
    <property type="entry name" value="Zn-dependent exopeptidases"/>
    <property type="match status" value="1"/>
</dbReference>
<evidence type="ECO:0000256" key="5">
    <source>
        <dbReference type="ARBA" id="ARBA00022801"/>
    </source>
</evidence>
<feature type="region of interest" description="Disordered" evidence="9">
    <location>
        <begin position="269"/>
        <end position="311"/>
    </location>
</feature>
<evidence type="ECO:0000313" key="12">
    <source>
        <dbReference type="Proteomes" id="UP001307889"/>
    </source>
</evidence>
<evidence type="ECO:0000256" key="3">
    <source>
        <dbReference type="ARBA" id="ARBA00022645"/>
    </source>
</evidence>
<evidence type="ECO:0000256" key="6">
    <source>
        <dbReference type="ARBA" id="ARBA00022833"/>
    </source>
</evidence>
<keyword evidence="5" id="KW-0378">Hydrolase</keyword>
<keyword evidence="4" id="KW-0479">Metal-binding</keyword>
<evidence type="ECO:0000256" key="9">
    <source>
        <dbReference type="SAM" id="MobiDB-lite"/>
    </source>
</evidence>
<evidence type="ECO:0000256" key="4">
    <source>
        <dbReference type="ARBA" id="ARBA00022723"/>
    </source>
</evidence>
<dbReference type="CDD" id="cd11308">
    <property type="entry name" value="Peptidase_M14NE-CP-C_like"/>
    <property type="match status" value="1"/>
</dbReference>
<dbReference type="SMART" id="SM00631">
    <property type="entry name" value="Zn_pept"/>
    <property type="match status" value="1"/>
</dbReference>
<dbReference type="PANTHER" id="PTHR11532:SF84">
    <property type="entry name" value="CARBOXYPEPTIDASE M"/>
    <property type="match status" value="1"/>
</dbReference>
<feature type="compositionally biased region" description="Polar residues" evidence="9">
    <location>
        <begin position="269"/>
        <end position="281"/>
    </location>
</feature>
<dbReference type="PROSITE" id="PS00133">
    <property type="entry name" value="CARBOXYPEPT_ZN_2"/>
    <property type="match status" value="1"/>
</dbReference>
<comment type="cofactor">
    <cofactor evidence="1">
        <name>Zn(2+)</name>
        <dbReference type="ChEBI" id="CHEBI:29105"/>
    </cofactor>
</comment>
<proteinExistence type="inferred from homology"/>
<dbReference type="InterPro" id="IPR000834">
    <property type="entry name" value="Peptidase_M14"/>
</dbReference>
<feature type="active site" description="Proton donor/acceptor" evidence="8">
    <location>
        <position position="692"/>
    </location>
</feature>
<keyword evidence="12" id="KW-1185">Reference proteome</keyword>
<dbReference type="InterPro" id="IPR057246">
    <property type="entry name" value="CARBOXYPEPT_ZN_1"/>
</dbReference>
<evidence type="ECO:0000313" key="11">
    <source>
        <dbReference type="EMBL" id="BES97974.1"/>
    </source>
</evidence>
<keyword evidence="3" id="KW-0645">Protease</keyword>
<reference evidence="11 12" key="1">
    <citation type="submission" date="2023-09" db="EMBL/GenBank/DDBJ databases">
        <title>Nesidiocoris tenuis whole genome shotgun sequence.</title>
        <authorList>
            <person name="Shibata T."/>
            <person name="Shimoda M."/>
            <person name="Kobayashi T."/>
            <person name="Uehara T."/>
        </authorList>
    </citation>
    <scope>NUCLEOTIDE SEQUENCE [LARGE SCALE GENOMIC DNA]</scope>
    <source>
        <strain evidence="11 12">Japan</strain>
    </source>
</reference>
<keyword evidence="3" id="KW-0121">Carboxypeptidase</keyword>
<dbReference type="EMBL" id="AP028916">
    <property type="protein sequence ID" value="BES97974.1"/>
    <property type="molecule type" value="Genomic_DNA"/>
</dbReference>
<evidence type="ECO:0000256" key="8">
    <source>
        <dbReference type="PROSITE-ProRule" id="PRU01379"/>
    </source>
</evidence>
<dbReference type="SUPFAM" id="SSF49464">
    <property type="entry name" value="Carboxypeptidase regulatory domain-like"/>
    <property type="match status" value="1"/>
</dbReference>
<evidence type="ECO:0000256" key="7">
    <source>
        <dbReference type="ARBA" id="ARBA00023180"/>
    </source>
</evidence>
<accession>A0ABN7B0M5</accession>
<keyword evidence="7" id="KW-0325">Glycoprotein</keyword>
<dbReference type="Gene3D" id="3.40.630.10">
    <property type="entry name" value="Zn peptidases"/>
    <property type="match status" value="1"/>
</dbReference>
<sequence length="931" mass="104720">MEVVDEAIDEFGAVLEFFEDWKSSKSSRNRVEDSQEEEIFEGLLKRYVGITRKLAIDLFNQFDLYVVEKNRNPLIRRSDGKKDKKVHFGSRKYKIDLRSTPEDELPILHCINSLTDDQLTIVNTLYSGAMKLCRLILFMREVKDDKTAEKGEQIVTEIMNNPGNIVRGLLTFSPNGSTEKEIKIYLDVTDSCKNLSGIEVYHADEVTFGLKLILAKLKRIRHPYVTAIQSVEKLDEIRVQEQQTWIPQNAQDFSSGDATECNVASSSWTTNYRTDSGKGSASNSSDDPEDRSDDEGFNLDESATEEGIPGIAGDIELKAKQKFESFKEGLVDLTKNVKQSEEGSAEELKTASDDRLLLHENSTPVAPAHQSELTDSNLNMRWTLLYGFMAIATWPTVSTIGDQYMNNTVLNEMLRQMARDHSSLATVYSIGKSFLGTDLLVVRLAGPHVPIGTPHVKLIGNIHGNEPLGREILYRLANHLIQQYEAGEAEARWILDKMYVHMLPTMNPDGFQVSLEGVCDLGPGRRNANGVDLNRNFPSERYPDDVTTAVQPETQAVMEWMYKVPFLLSAGLHGGTVVANYPYDMAATKEARDLQQILQGPDGPLVLMELLRRPPPFDSKNLEHKTEDDELFKFLASNYSETHGHMALMDECQDEPDVFHAGIVNGAAWYPVTGSMQDYNYDFHGCLELTLELSCCKYPGSHELERYWKENREPLLAFLKHSQLGVKGVVRNGTEPVAKAAVSIFGEKSFRLTSEFGEYWKLLMPGKYFLQVEKEGFQTVVKKVSIPLLPSDNPVVLNIDLAEATNLESAGSSGLDAIDPELVDDNDWLSSDWADTRGVQEYDQVWRTKVEERKRKQFLEEEMEYNAGLKHRCSNICWAVYFIFFILALTLGEATGRTAGRILIHPTNPSSFLSKPIGFFLPDASISSSAD</sequence>
<dbReference type="InterPro" id="IPR050753">
    <property type="entry name" value="Peptidase_M14_domain"/>
</dbReference>
<dbReference type="Proteomes" id="UP001307889">
    <property type="component" value="Chromosome 8"/>
</dbReference>
<dbReference type="InterPro" id="IPR008969">
    <property type="entry name" value="CarboxyPept-like_regulatory"/>
</dbReference>
<dbReference type="InterPro" id="IPR057247">
    <property type="entry name" value="CARBOXYPEPT_ZN_2"/>
</dbReference>
<dbReference type="Pfam" id="PF00246">
    <property type="entry name" value="Peptidase_M14"/>
    <property type="match status" value="1"/>
</dbReference>
<name>A0ABN7B0M5_9HEMI</name>
<dbReference type="PROSITE" id="PS00132">
    <property type="entry name" value="CARBOXYPEPT_ZN_1"/>
    <property type="match status" value="1"/>
</dbReference>
<protein>
    <submittedName>
        <fullName evidence="11">Zn_pept</fullName>
    </submittedName>
</protein>
<keyword evidence="6" id="KW-0862">Zinc</keyword>
<dbReference type="Gene3D" id="2.60.40.1120">
    <property type="entry name" value="Carboxypeptidase-like, regulatory domain"/>
    <property type="match status" value="1"/>
</dbReference>
<dbReference type="PANTHER" id="PTHR11532">
    <property type="entry name" value="PROTEASE M14 CARBOXYPEPTIDASE"/>
    <property type="match status" value="1"/>
</dbReference>
<feature type="compositionally biased region" description="Acidic residues" evidence="9">
    <location>
        <begin position="286"/>
        <end position="304"/>
    </location>
</feature>
<dbReference type="PROSITE" id="PS52035">
    <property type="entry name" value="PEPTIDASE_M14"/>
    <property type="match status" value="1"/>
</dbReference>
<organism evidence="11 12">
    <name type="scientific">Nesidiocoris tenuis</name>
    <dbReference type="NCBI Taxonomy" id="355587"/>
    <lineage>
        <taxon>Eukaryota</taxon>
        <taxon>Metazoa</taxon>
        <taxon>Ecdysozoa</taxon>
        <taxon>Arthropoda</taxon>
        <taxon>Hexapoda</taxon>
        <taxon>Insecta</taxon>
        <taxon>Pterygota</taxon>
        <taxon>Neoptera</taxon>
        <taxon>Paraneoptera</taxon>
        <taxon>Hemiptera</taxon>
        <taxon>Heteroptera</taxon>
        <taxon>Panheteroptera</taxon>
        <taxon>Cimicomorpha</taxon>
        <taxon>Miridae</taxon>
        <taxon>Dicyphina</taxon>
        <taxon>Nesidiocoris</taxon>
    </lineage>
</organism>
<dbReference type="PRINTS" id="PR00765">
    <property type="entry name" value="CRBOXYPTASEA"/>
</dbReference>
<comment type="similarity">
    <text evidence="2 8">Belongs to the peptidase M14 family.</text>
</comment>